<evidence type="ECO:0000256" key="4">
    <source>
        <dbReference type="ARBA" id="ARBA00023136"/>
    </source>
</evidence>
<protein>
    <submittedName>
        <fullName evidence="7">Integral membrane protein</fullName>
    </submittedName>
</protein>
<dbReference type="SUPFAM" id="SSF90123">
    <property type="entry name" value="ABC transporter transmembrane region"/>
    <property type="match status" value="1"/>
</dbReference>
<evidence type="ECO:0000256" key="3">
    <source>
        <dbReference type="ARBA" id="ARBA00022989"/>
    </source>
</evidence>
<comment type="subcellular location">
    <subcellularLocation>
        <location evidence="1">Cell membrane</location>
        <topology evidence="1">Multi-pass membrane protein</topology>
    </subcellularLocation>
</comment>
<dbReference type="GO" id="GO:0005886">
    <property type="term" value="C:plasma membrane"/>
    <property type="evidence" value="ECO:0007669"/>
    <property type="project" value="UniProtKB-SubCell"/>
</dbReference>
<proteinExistence type="predicted"/>
<evidence type="ECO:0000256" key="1">
    <source>
        <dbReference type="ARBA" id="ARBA00004651"/>
    </source>
</evidence>
<keyword evidence="3 5" id="KW-1133">Transmembrane helix</keyword>
<feature type="transmembrane region" description="Helical" evidence="5">
    <location>
        <begin position="148"/>
        <end position="165"/>
    </location>
</feature>
<dbReference type="EMBL" id="UGQS01000002">
    <property type="protein sequence ID" value="STZ77226.1"/>
    <property type="molecule type" value="Genomic_DNA"/>
</dbReference>
<evidence type="ECO:0000313" key="8">
    <source>
        <dbReference type="Proteomes" id="UP000254651"/>
    </source>
</evidence>
<dbReference type="InterPro" id="IPR011527">
    <property type="entry name" value="ABC1_TM_dom"/>
</dbReference>
<name>A0A378UIQ9_BERDE</name>
<evidence type="ECO:0000256" key="2">
    <source>
        <dbReference type="ARBA" id="ARBA00022692"/>
    </source>
</evidence>
<dbReference type="AlphaFoldDB" id="A0A378UIQ9"/>
<dbReference type="Pfam" id="PF13748">
    <property type="entry name" value="ABC_membrane_3"/>
    <property type="match status" value="1"/>
</dbReference>
<evidence type="ECO:0000259" key="6">
    <source>
        <dbReference type="PROSITE" id="PS50929"/>
    </source>
</evidence>
<gene>
    <name evidence="7" type="ORF">NCTC10295_02039</name>
</gene>
<dbReference type="Proteomes" id="UP000254651">
    <property type="component" value="Unassembled WGS sequence"/>
</dbReference>
<feature type="transmembrane region" description="Helical" evidence="5">
    <location>
        <begin position="21"/>
        <end position="43"/>
    </location>
</feature>
<reference evidence="7 8" key="1">
    <citation type="submission" date="2018-06" db="EMBL/GenBank/DDBJ databases">
        <authorList>
            <consortium name="Pathogen Informatics"/>
            <person name="Doyle S."/>
        </authorList>
    </citation>
    <scope>NUCLEOTIDE SEQUENCE [LARGE SCALE GENOMIC DNA]</scope>
    <source>
        <strain evidence="7 8">NCTC10295</strain>
    </source>
</reference>
<keyword evidence="4 5" id="KW-0472">Membrane</keyword>
<feature type="transmembrane region" description="Helical" evidence="5">
    <location>
        <begin position="55"/>
        <end position="74"/>
    </location>
</feature>
<sequence length="294" mass="32775">MSALHNLKHIARRNKKRLAATFALVFSENLLLLVYPVLGGFAIDGVLAGNLMQALSYAFLVLVMWAVGSARRAVDTRTFSRIYAEMVVPVIVRQRSEGQSISTVAARVALSRELVDFFEHHLPMLVTSTFSIVGAVVMLLLIEFWSGVTSLLILLAFAACVPRYAGVNDRLYFRLNNRLEGDVDLIERARHYHLDKHYGLLAKLRIKISNREAAGYGIIGIALSLLFGITFTILTLRGDATAGHLYAVVSYMWTFAFSLDDTPHLLEEYAKIKDIGKRVEIEADEEDDEDGQAV</sequence>
<keyword evidence="8" id="KW-1185">Reference proteome</keyword>
<dbReference type="InterPro" id="IPR036640">
    <property type="entry name" value="ABC1_TM_sf"/>
</dbReference>
<dbReference type="RefSeq" id="WP_066078565.1">
    <property type="nucleotide sequence ID" value="NZ_CP181246.1"/>
</dbReference>
<organism evidence="7 8">
    <name type="scientific">Bergeriella denitrificans</name>
    <name type="common">Neisseria denitrificans</name>
    <dbReference type="NCBI Taxonomy" id="494"/>
    <lineage>
        <taxon>Bacteria</taxon>
        <taxon>Pseudomonadati</taxon>
        <taxon>Pseudomonadota</taxon>
        <taxon>Betaproteobacteria</taxon>
        <taxon>Neisseriales</taxon>
        <taxon>Neisseriaceae</taxon>
        <taxon>Bergeriella</taxon>
    </lineage>
</organism>
<evidence type="ECO:0000313" key="7">
    <source>
        <dbReference type="EMBL" id="STZ77226.1"/>
    </source>
</evidence>
<dbReference type="Gene3D" id="1.20.1560.10">
    <property type="entry name" value="ABC transporter type 1, transmembrane domain"/>
    <property type="match status" value="1"/>
</dbReference>
<dbReference type="PROSITE" id="PS50929">
    <property type="entry name" value="ABC_TM1F"/>
    <property type="match status" value="1"/>
</dbReference>
<evidence type="ECO:0000256" key="5">
    <source>
        <dbReference type="SAM" id="Phobius"/>
    </source>
</evidence>
<dbReference type="GO" id="GO:0005524">
    <property type="term" value="F:ATP binding"/>
    <property type="evidence" value="ECO:0007669"/>
    <property type="project" value="InterPro"/>
</dbReference>
<keyword evidence="2 5" id="KW-0812">Transmembrane</keyword>
<feature type="transmembrane region" description="Helical" evidence="5">
    <location>
        <begin position="242"/>
        <end position="259"/>
    </location>
</feature>
<dbReference type="GO" id="GO:0140359">
    <property type="term" value="F:ABC-type transporter activity"/>
    <property type="evidence" value="ECO:0007669"/>
    <property type="project" value="InterPro"/>
</dbReference>
<feature type="domain" description="ABC transmembrane type-1" evidence="6">
    <location>
        <begin position="19"/>
        <end position="271"/>
    </location>
</feature>
<accession>A0A378UIQ9</accession>
<feature type="transmembrane region" description="Helical" evidence="5">
    <location>
        <begin position="213"/>
        <end position="236"/>
    </location>
</feature>
<feature type="transmembrane region" description="Helical" evidence="5">
    <location>
        <begin position="122"/>
        <end position="142"/>
    </location>
</feature>